<name>K3XQR5_SETIT</name>
<dbReference type="HOGENOM" id="CLU_030538_3_0_1"/>
<feature type="domain" description="Neprosin PEP catalytic" evidence="1">
    <location>
        <begin position="14"/>
        <end position="237"/>
    </location>
</feature>
<organism evidence="2 3">
    <name type="scientific">Setaria italica</name>
    <name type="common">Foxtail millet</name>
    <name type="synonym">Panicum italicum</name>
    <dbReference type="NCBI Taxonomy" id="4555"/>
    <lineage>
        <taxon>Eukaryota</taxon>
        <taxon>Viridiplantae</taxon>
        <taxon>Streptophyta</taxon>
        <taxon>Embryophyta</taxon>
        <taxon>Tracheophyta</taxon>
        <taxon>Spermatophyta</taxon>
        <taxon>Magnoliopsida</taxon>
        <taxon>Liliopsida</taxon>
        <taxon>Poales</taxon>
        <taxon>Poaceae</taxon>
        <taxon>PACMAD clade</taxon>
        <taxon>Panicoideae</taxon>
        <taxon>Panicodae</taxon>
        <taxon>Paniceae</taxon>
        <taxon>Cenchrinae</taxon>
        <taxon>Setaria</taxon>
    </lineage>
</organism>
<reference evidence="3" key="1">
    <citation type="journal article" date="2012" name="Nat. Biotechnol.">
        <title>Reference genome sequence of the model plant Setaria.</title>
        <authorList>
            <person name="Bennetzen J.L."/>
            <person name="Schmutz J."/>
            <person name="Wang H."/>
            <person name="Percifield R."/>
            <person name="Hawkins J."/>
            <person name="Pontaroli A.C."/>
            <person name="Estep M."/>
            <person name="Feng L."/>
            <person name="Vaughn J.N."/>
            <person name="Grimwood J."/>
            <person name="Jenkins J."/>
            <person name="Barry K."/>
            <person name="Lindquist E."/>
            <person name="Hellsten U."/>
            <person name="Deshpande S."/>
            <person name="Wang X."/>
            <person name="Wu X."/>
            <person name="Mitros T."/>
            <person name="Triplett J."/>
            <person name="Yang X."/>
            <person name="Ye C.Y."/>
            <person name="Mauro-Herrera M."/>
            <person name="Wang L."/>
            <person name="Li P."/>
            <person name="Sharma M."/>
            <person name="Sharma R."/>
            <person name="Ronald P.C."/>
            <person name="Panaud O."/>
            <person name="Kellogg E.A."/>
            <person name="Brutnell T.P."/>
            <person name="Doust A.N."/>
            <person name="Tuskan G.A."/>
            <person name="Rokhsar D."/>
            <person name="Devos K.M."/>
        </authorList>
    </citation>
    <scope>NUCLEOTIDE SEQUENCE [LARGE SCALE GENOMIC DNA]</scope>
    <source>
        <strain evidence="3">cv. Yugu1</strain>
    </source>
</reference>
<accession>K3XQR5</accession>
<dbReference type="InParanoid" id="K3XQR5"/>
<evidence type="ECO:0000313" key="3">
    <source>
        <dbReference type="Proteomes" id="UP000004995"/>
    </source>
</evidence>
<dbReference type="OMA" id="ATHIHIG"/>
<dbReference type="Gene3D" id="3.90.1320.10">
    <property type="entry name" value="Outer-capsid protein sigma 3, large lobe"/>
    <property type="match status" value="1"/>
</dbReference>
<dbReference type="PROSITE" id="PS52045">
    <property type="entry name" value="NEPROSIN_PEP_CD"/>
    <property type="match status" value="1"/>
</dbReference>
<dbReference type="InterPro" id="IPR053168">
    <property type="entry name" value="Glutamic_endopeptidase"/>
</dbReference>
<dbReference type="Proteomes" id="UP000004995">
    <property type="component" value="Unassembled WGS sequence"/>
</dbReference>
<evidence type="ECO:0000259" key="1">
    <source>
        <dbReference type="PROSITE" id="PS52045"/>
    </source>
</evidence>
<evidence type="ECO:0000313" key="2">
    <source>
        <dbReference type="EnsemblPlants" id="KQL07714"/>
    </source>
</evidence>
<sequence>MDPLFFMIMNVSNTIPQPKDKDTPQLDSGAISVYYGIEVASDVYGFPSHKDEQSGVFVQVNNIGDGRESIRNSINFGWHVNPRLYGDSKAHFYVYWTRDGYKIIGCYNLQCPDYVPEPNVPTVLGIAIDAVSDPNGVKRTIIFKIFKDNAGDWLMHIGFDSEPYCFPKSLFTSLGDKVDNIRLGGFVATRTTQLARMGSGFLPNNAKSASFSNIQLIDQNGETRRVPRDQPIYMNVE</sequence>
<dbReference type="AlphaFoldDB" id="K3XQR5"/>
<proteinExistence type="predicted"/>
<dbReference type="PANTHER" id="PTHR31589:SF112">
    <property type="entry name" value="OS01G0834300 PROTEIN"/>
    <property type="match status" value="1"/>
</dbReference>
<dbReference type="Pfam" id="PF03080">
    <property type="entry name" value="Neprosin"/>
    <property type="match status" value="1"/>
</dbReference>
<dbReference type="InterPro" id="IPR004314">
    <property type="entry name" value="Neprosin"/>
</dbReference>
<protein>
    <recommendedName>
        <fullName evidence="1">Neprosin PEP catalytic domain-containing protein</fullName>
    </recommendedName>
</protein>
<dbReference type="EnsemblPlants" id="KQL07714">
    <property type="protein sequence ID" value="KQL07714"/>
    <property type="gene ID" value="SETIT_004252mg"/>
</dbReference>
<reference evidence="2" key="2">
    <citation type="submission" date="2018-08" db="UniProtKB">
        <authorList>
            <consortium name="EnsemblPlants"/>
        </authorList>
    </citation>
    <scope>IDENTIFICATION</scope>
    <source>
        <strain evidence="2">Yugu1</strain>
    </source>
</reference>
<dbReference type="eggNOG" id="ENOG502R3FF">
    <property type="taxonomic scope" value="Eukaryota"/>
</dbReference>
<keyword evidence="3" id="KW-1185">Reference proteome</keyword>
<dbReference type="EMBL" id="AGNK02003366">
    <property type="status" value="NOT_ANNOTATED_CDS"/>
    <property type="molecule type" value="Genomic_DNA"/>
</dbReference>
<dbReference type="Gramene" id="KQL07714">
    <property type="protein sequence ID" value="KQL07714"/>
    <property type="gene ID" value="SETIT_004252mg"/>
</dbReference>
<dbReference type="STRING" id="4555.K3XQR5"/>
<dbReference type="PANTHER" id="PTHR31589">
    <property type="entry name" value="PROTEIN, PUTATIVE (DUF239)-RELATED-RELATED"/>
    <property type="match status" value="1"/>
</dbReference>
<dbReference type="FunCoup" id="K3XQR5">
    <property type="interactions" value="482"/>
</dbReference>